<name>A0A1G5RX51_PSEXY</name>
<dbReference type="PANTHER" id="PTHR21485:SF6">
    <property type="entry name" value="N-ACYLNEURAMINATE CYTIDYLYLTRANSFERASE-RELATED"/>
    <property type="match status" value="1"/>
</dbReference>
<dbReference type="SUPFAM" id="SSF53448">
    <property type="entry name" value="Nucleotide-diphospho-sugar transferases"/>
    <property type="match status" value="1"/>
</dbReference>
<dbReference type="PANTHER" id="PTHR21485">
    <property type="entry name" value="HAD SUPERFAMILY MEMBERS CMAS AND KDSC"/>
    <property type="match status" value="1"/>
</dbReference>
<gene>
    <name evidence="1" type="ORF">SAMN02910350_01400</name>
</gene>
<dbReference type="AlphaFoldDB" id="A0A1G5RX51"/>
<accession>A0A1G5RX51</accession>
<sequence>MIAFIPARGGSKGVPGKNIKELCGKPLIGYTIEACKNAKHIDRVIVTTDDEDIARVAKEFGAEVPFMRPDYLASDTASAVDVYIHAAEFVMNETGEKLDKFMVCLPTVPCRDSHHIDEAIEKFQADKSTTLISFTEAEVPPGWYHVVDENGRVSNAGFGAAGSNIANRQTNATFYIPNGAIYILDYELLKEKRTYYCDNTTTYVMSREDSVDIDYPIDFEIAELMMEKKLNDNN</sequence>
<organism evidence="1 2">
    <name type="scientific">Pseudobutyrivibrio xylanivorans</name>
    <dbReference type="NCBI Taxonomy" id="185007"/>
    <lineage>
        <taxon>Bacteria</taxon>
        <taxon>Bacillati</taxon>
        <taxon>Bacillota</taxon>
        <taxon>Clostridia</taxon>
        <taxon>Lachnospirales</taxon>
        <taxon>Lachnospiraceae</taxon>
        <taxon>Pseudobutyrivibrio</taxon>
    </lineage>
</organism>
<dbReference type="GO" id="GO:0008781">
    <property type="term" value="F:N-acylneuraminate cytidylyltransferase activity"/>
    <property type="evidence" value="ECO:0007669"/>
    <property type="project" value="TreeGrafter"/>
</dbReference>
<dbReference type="Pfam" id="PF02348">
    <property type="entry name" value="CTP_transf_3"/>
    <property type="match status" value="1"/>
</dbReference>
<dbReference type="InterPro" id="IPR029044">
    <property type="entry name" value="Nucleotide-diphossugar_trans"/>
</dbReference>
<dbReference type="Proteomes" id="UP000199428">
    <property type="component" value="Unassembled WGS sequence"/>
</dbReference>
<dbReference type="Gene3D" id="3.90.550.10">
    <property type="entry name" value="Spore Coat Polysaccharide Biosynthesis Protein SpsA, Chain A"/>
    <property type="match status" value="1"/>
</dbReference>
<protein>
    <submittedName>
        <fullName evidence="1">N-acylneuraminate cytidylyltransferase</fullName>
    </submittedName>
</protein>
<keyword evidence="1" id="KW-0548">Nucleotidyltransferase</keyword>
<proteinExistence type="predicted"/>
<keyword evidence="1" id="KW-0808">Transferase</keyword>
<reference evidence="1 2" key="1">
    <citation type="submission" date="2016-10" db="EMBL/GenBank/DDBJ databases">
        <authorList>
            <person name="de Groot N.N."/>
        </authorList>
    </citation>
    <scope>NUCLEOTIDE SEQUENCE [LARGE SCALE GENOMIC DNA]</scope>
    <source>
        <strain evidence="1 2">DSM 10317</strain>
    </source>
</reference>
<dbReference type="CDD" id="cd02513">
    <property type="entry name" value="CMP-NeuAc_Synthase"/>
    <property type="match status" value="1"/>
</dbReference>
<dbReference type="EMBL" id="FMWK01000006">
    <property type="protein sequence ID" value="SCZ78694.1"/>
    <property type="molecule type" value="Genomic_DNA"/>
</dbReference>
<dbReference type="InterPro" id="IPR050793">
    <property type="entry name" value="CMP-NeuNAc_synthase"/>
</dbReference>
<dbReference type="RefSeq" id="WP_090162337.1">
    <property type="nucleotide sequence ID" value="NZ_FMWK01000006.1"/>
</dbReference>
<evidence type="ECO:0000313" key="2">
    <source>
        <dbReference type="Proteomes" id="UP000199428"/>
    </source>
</evidence>
<evidence type="ECO:0000313" key="1">
    <source>
        <dbReference type="EMBL" id="SCZ78694.1"/>
    </source>
</evidence>
<dbReference type="InterPro" id="IPR003329">
    <property type="entry name" value="Cytidylyl_trans"/>
</dbReference>